<protein>
    <submittedName>
        <fullName evidence="1">Uncharacterized protein</fullName>
    </submittedName>
</protein>
<accession>A0A2U1NU91</accession>
<gene>
    <name evidence="1" type="ORF">CTI12_AA222480</name>
</gene>
<keyword evidence="2" id="KW-1185">Reference proteome</keyword>
<reference evidence="1 2" key="1">
    <citation type="journal article" date="2018" name="Mol. Plant">
        <title>The genome of Artemisia annua provides insight into the evolution of Asteraceae family and artemisinin biosynthesis.</title>
        <authorList>
            <person name="Shen Q."/>
            <person name="Zhang L."/>
            <person name="Liao Z."/>
            <person name="Wang S."/>
            <person name="Yan T."/>
            <person name="Shi P."/>
            <person name="Liu M."/>
            <person name="Fu X."/>
            <person name="Pan Q."/>
            <person name="Wang Y."/>
            <person name="Lv Z."/>
            <person name="Lu X."/>
            <person name="Zhang F."/>
            <person name="Jiang W."/>
            <person name="Ma Y."/>
            <person name="Chen M."/>
            <person name="Hao X."/>
            <person name="Li L."/>
            <person name="Tang Y."/>
            <person name="Lv G."/>
            <person name="Zhou Y."/>
            <person name="Sun X."/>
            <person name="Brodelius P.E."/>
            <person name="Rose J.K.C."/>
            <person name="Tang K."/>
        </authorList>
    </citation>
    <scope>NUCLEOTIDE SEQUENCE [LARGE SCALE GENOMIC DNA]</scope>
    <source>
        <strain evidence="2">cv. Huhao1</strain>
        <tissue evidence="1">Leaf</tissue>
    </source>
</reference>
<proteinExistence type="predicted"/>
<name>A0A2U1NU91_ARTAN</name>
<dbReference type="Proteomes" id="UP000245207">
    <property type="component" value="Unassembled WGS sequence"/>
</dbReference>
<sequence length="89" mass="9314">MTVIGGGVILETLKTAVDVNRVILCAAESVCIIFVFIPKSMGYNGFQPGIIVLGVGNSVHSGSNAGTKRMGKFDLMMVNSIMVSVLSHA</sequence>
<comment type="caution">
    <text evidence="1">The sequence shown here is derived from an EMBL/GenBank/DDBJ whole genome shotgun (WGS) entry which is preliminary data.</text>
</comment>
<dbReference type="AlphaFoldDB" id="A0A2U1NU91"/>
<evidence type="ECO:0000313" key="2">
    <source>
        <dbReference type="Proteomes" id="UP000245207"/>
    </source>
</evidence>
<organism evidence="1 2">
    <name type="scientific">Artemisia annua</name>
    <name type="common">Sweet wormwood</name>
    <dbReference type="NCBI Taxonomy" id="35608"/>
    <lineage>
        <taxon>Eukaryota</taxon>
        <taxon>Viridiplantae</taxon>
        <taxon>Streptophyta</taxon>
        <taxon>Embryophyta</taxon>
        <taxon>Tracheophyta</taxon>
        <taxon>Spermatophyta</taxon>
        <taxon>Magnoliopsida</taxon>
        <taxon>eudicotyledons</taxon>
        <taxon>Gunneridae</taxon>
        <taxon>Pentapetalae</taxon>
        <taxon>asterids</taxon>
        <taxon>campanulids</taxon>
        <taxon>Asterales</taxon>
        <taxon>Asteraceae</taxon>
        <taxon>Asteroideae</taxon>
        <taxon>Anthemideae</taxon>
        <taxon>Artemisiinae</taxon>
        <taxon>Artemisia</taxon>
    </lineage>
</organism>
<evidence type="ECO:0000313" key="1">
    <source>
        <dbReference type="EMBL" id="PWA77103.1"/>
    </source>
</evidence>
<dbReference type="EMBL" id="PKPP01002175">
    <property type="protein sequence ID" value="PWA77103.1"/>
    <property type="molecule type" value="Genomic_DNA"/>
</dbReference>